<name>A0A4S3K3S3_9GAMM</name>
<dbReference type="AlphaFoldDB" id="A0A4S3K3S3"/>
<evidence type="ECO:0000313" key="1">
    <source>
        <dbReference type="EMBL" id="TDU25936.1"/>
    </source>
</evidence>
<dbReference type="EMBL" id="SOBT01000011">
    <property type="protein sequence ID" value="TDU25936.1"/>
    <property type="molecule type" value="Genomic_DNA"/>
</dbReference>
<comment type="caution">
    <text evidence="1">The sequence shown here is derived from an EMBL/GenBank/DDBJ whole genome shotgun (WGS) entry which is preliminary data.</text>
</comment>
<gene>
    <name evidence="1" type="ORF">DFR24_4384</name>
</gene>
<protein>
    <submittedName>
        <fullName evidence="1">Uncharacterized protein</fullName>
    </submittedName>
</protein>
<dbReference type="Gene3D" id="1.10.3210.10">
    <property type="entry name" value="Hypothetical protein af1432"/>
    <property type="match status" value="1"/>
</dbReference>
<sequence length="295" mass="32352">MRRIVAGAACIVGFETSGSRSVVNTLPAGAAAGLGFRDPRKEVLEGTVRALGEILALAEPVAYTQALRVQRMVADLHREWPQGSAFELQTAALLSPLGSIGLPADLQRRVSDGEALTAEDQRILACVPQLTDRLLAPIPGLEDVRALILLRYRQPLPAGWRERFGDVRHGELVRTASVLRLVSVLDTLIVRGFSLHEAFGLLRGQATAAERELVECLARLHAADGPKVEMRSLPVSRLRPGMCIAEAVYTSSGQLLVNRGFEIDEAFLEKVRYYKRGQVREPIQVTLPQARPRRT</sequence>
<reference evidence="1 2" key="1">
    <citation type="submission" date="2019-03" db="EMBL/GenBank/DDBJ databases">
        <title>Genomic Encyclopedia of Type Strains, Phase IV (KMG-IV): sequencing the most valuable type-strain genomes for metagenomic binning, comparative biology and taxonomic classification.</title>
        <authorList>
            <person name="Goeker M."/>
        </authorList>
    </citation>
    <scope>NUCLEOTIDE SEQUENCE [LARGE SCALE GENOMIC DNA]</scope>
    <source>
        <strain evidence="1 2">DSM 26377</strain>
    </source>
</reference>
<organism evidence="1 2">
    <name type="scientific">Panacagrimonas perspica</name>
    <dbReference type="NCBI Taxonomy" id="381431"/>
    <lineage>
        <taxon>Bacteria</taxon>
        <taxon>Pseudomonadati</taxon>
        <taxon>Pseudomonadota</taxon>
        <taxon>Gammaproteobacteria</taxon>
        <taxon>Nevskiales</taxon>
        <taxon>Nevskiaceae</taxon>
        <taxon>Panacagrimonas</taxon>
    </lineage>
</organism>
<accession>A0A4S3K3S3</accession>
<dbReference type="Proteomes" id="UP000295341">
    <property type="component" value="Unassembled WGS sequence"/>
</dbReference>
<keyword evidence="2" id="KW-1185">Reference proteome</keyword>
<dbReference type="Pfam" id="PF13487">
    <property type="entry name" value="HD_5"/>
    <property type="match status" value="1"/>
</dbReference>
<evidence type="ECO:0000313" key="2">
    <source>
        <dbReference type="Proteomes" id="UP000295341"/>
    </source>
</evidence>
<proteinExistence type="predicted"/>